<evidence type="ECO:0000256" key="2">
    <source>
        <dbReference type="SAM" id="SignalP"/>
    </source>
</evidence>
<protein>
    <submittedName>
        <fullName evidence="3">Uncharacterized protein</fullName>
    </submittedName>
</protein>
<sequence>MANEESMTVATILILLIFNFFKISCLNISYDDENNSYHRCHYMNIFKEPIFYNCYIFKYTNNFNKNECCQLYRKQRIEDKKAQLYSLQEILKNTLSEEDLKDIQNLFPMINDKVLSVNDNKNFLSLGNKNRNINDIDDLLIEFNNRYFNLKDIRVNILNNNNNSNKIIKNYDSYFNYVKEETNFLKKKDELLQNSPFYSKTCFKSIHGEKCIKKNSKDIEETKNLDIDEDLDYELLEAHRGGDEYLTNGHNEGDGYNENDHYNNSSNSNHQNTENYEKGRSGRNSKNNNKQYNEYDSFDDSSKSSPTSFYSMSKNFGLVNVLSQNPRKIVQKYVEFKEHLSDSKEKLTNFFDKEYYNTTQTLSAVLADDIKKAVEDSEDHEEDSNNNNNKNANNTNKGLFSSFFDDLVSVFYFPKRNIEL</sequence>
<proteinExistence type="predicted"/>
<evidence type="ECO:0000256" key="1">
    <source>
        <dbReference type="SAM" id="MobiDB-lite"/>
    </source>
</evidence>
<feature type="compositionally biased region" description="Polar residues" evidence="1">
    <location>
        <begin position="282"/>
        <end position="294"/>
    </location>
</feature>
<feature type="compositionally biased region" description="Low complexity" evidence="1">
    <location>
        <begin position="262"/>
        <end position="274"/>
    </location>
</feature>
<feature type="signal peptide" evidence="2">
    <location>
        <begin position="1"/>
        <end position="25"/>
    </location>
</feature>
<dbReference type="Proteomes" id="UP000078597">
    <property type="component" value="Unassembled WGS sequence"/>
</dbReference>
<dbReference type="EMBL" id="FLQW01000978">
    <property type="protein sequence ID" value="SBS87091.1"/>
    <property type="molecule type" value="Genomic_DNA"/>
</dbReference>
<evidence type="ECO:0000313" key="4">
    <source>
        <dbReference type="Proteomes" id="UP000078597"/>
    </source>
</evidence>
<reference evidence="4" key="1">
    <citation type="submission" date="2016-05" db="EMBL/GenBank/DDBJ databases">
        <authorList>
            <person name="Naeem Raeece"/>
        </authorList>
    </citation>
    <scope>NUCLEOTIDE SEQUENCE [LARGE SCALE GENOMIC DNA]</scope>
</reference>
<accession>A0A1A8W2U8</accession>
<feature type="chain" id="PRO_5008380833" evidence="2">
    <location>
        <begin position="26"/>
        <end position="420"/>
    </location>
</feature>
<name>A0A1A8W2U8_PLAMA</name>
<feature type="region of interest" description="Disordered" evidence="1">
    <location>
        <begin position="243"/>
        <end position="304"/>
    </location>
</feature>
<evidence type="ECO:0000313" key="3">
    <source>
        <dbReference type="EMBL" id="SBS87091.1"/>
    </source>
</evidence>
<feature type="region of interest" description="Disordered" evidence="1">
    <location>
        <begin position="374"/>
        <end position="393"/>
    </location>
</feature>
<gene>
    <name evidence="3" type="ORF">PMALA_018410</name>
</gene>
<dbReference type="AlphaFoldDB" id="A0A1A8W2U8"/>
<dbReference type="VEuPathDB" id="PlasmoDB:PmUG01_11038200"/>
<organism evidence="3 4">
    <name type="scientific">Plasmodium malariae</name>
    <dbReference type="NCBI Taxonomy" id="5858"/>
    <lineage>
        <taxon>Eukaryota</taxon>
        <taxon>Sar</taxon>
        <taxon>Alveolata</taxon>
        <taxon>Apicomplexa</taxon>
        <taxon>Aconoidasida</taxon>
        <taxon>Haemosporida</taxon>
        <taxon>Plasmodiidae</taxon>
        <taxon>Plasmodium</taxon>
        <taxon>Plasmodium (Plasmodium)</taxon>
    </lineage>
</organism>
<keyword evidence="2" id="KW-0732">Signal</keyword>